<comment type="caution">
    <text evidence="1">The sequence shown here is derived from an EMBL/GenBank/DDBJ whole genome shotgun (WGS) entry which is preliminary data.</text>
</comment>
<dbReference type="InterPro" id="IPR027417">
    <property type="entry name" value="P-loop_NTPase"/>
</dbReference>
<protein>
    <submittedName>
        <fullName evidence="1">Uncharacterized protein</fullName>
    </submittedName>
</protein>
<sequence>MSRQPELEHIDSHPERTNLEQRMAVYERIYYASGMPGLDVFMSRFMDRYIQTGESTAHALFIEGPGGAGKTTLANSLILPYAQLRAQEIENSYVPDIKVIGWDAIERRELTMIRDVQKCIEVGDDLPNELKVKFNALVVGIAKWTGLKTMDEWGKYVPNIVGNLLRLPGQIQHDKPYPLEFLCVNDVAIKIDLARELRTRTPYKLLIIDKPGITAPEEEQAAGLKKLLSEPFTKTEEPEFTNTRYRTFGVDMVRSLSEGLLDFEDISKFVHIGYVGMLPGPRMKLYVELRQQVQETIKTRDSSGLETCNRLASTLGLRPFSSYEKLEETPKGGSVEQVDATITAIAAVLKSQYRDTNQRLNLNIPQEIINALNYIYAIAAVGATIGRKATDQVFVKIESEFINEIGNPILKKLIEENIETTRLLGGGLVKSIHDFLIILASGRIMEKVGKTYTKNPEEDTIIVLNNPPLIEKNEVT</sequence>
<gene>
    <name evidence="1" type="ORF">UT77_C0004G0091</name>
</gene>
<dbReference type="EMBL" id="LBYB01000004">
    <property type="protein sequence ID" value="KKR42107.1"/>
    <property type="molecule type" value="Genomic_DNA"/>
</dbReference>
<dbReference type="AlphaFoldDB" id="A0A0G0TVZ8"/>
<dbReference type="SUPFAM" id="SSF52540">
    <property type="entry name" value="P-loop containing nucleoside triphosphate hydrolases"/>
    <property type="match status" value="1"/>
</dbReference>
<name>A0A0G0TVZ8_9BACT</name>
<accession>A0A0G0TVZ8</accession>
<reference evidence="1 2" key="1">
    <citation type="journal article" date="2015" name="Nature">
        <title>rRNA introns, odd ribosomes, and small enigmatic genomes across a large radiation of phyla.</title>
        <authorList>
            <person name="Brown C.T."/>
            <person name="Hug L.A."/>
            <person name="Thomas B.C."/>
            <person name="Sharon I."/>
            <person name="Castelle C.J."/>
            <person name="Singh A."/>
            <person name="Wilkins M.J."/>
            <person name="Williams K.H."/>
            <person name="Banfield J.F."/>
        </authorList>
    </citation>
    <scope>NUCLEOTIDE SEQUENCE [LARGE SCALE GENOMIC DNA]</scope>
</reference>
<dbReference type="Proteomes" id="UP000034881">
    <property type="component" value="Unassembled WGS sequence"/>
</dbReference>
<organism evidence="1 2">
    <name type="scientific">Candidatus Daviesbacteria bacterium GW2011_GWC2_40_12</name>
    <dbReference type="NCBI Taxonomy" id="1618431"/>
    <lineage>
        <taxon>Bacteria</taxon>
        <taxon>Candidatus Daviesiibacteriota</taxon>
    </lineage>
</organism>
<proteinExistence type="predicted"/>
<evidence type="ECO:0000313" key="2">
    <source>
        <dbReference type="Proteomes" id="UP000034881"/>
    </source>
</evidence>
<evidence type="ECO:0000313" key="1">
    <source>
        <dbReference type="EMBL" id="KKR42107.1"/>
    </source>
</evidence>